<feature type="region of interest" description="Disordered" evidence="1">
    <location>
        <begin position="14"/>
        <end position="57"/>
    </location>
</feature>
<evidence type="ECO:0000313" key="3">
    <source>
        <dbReference type="Proteomes" id="UP000030748"/>
    </source>
</evidence>
<dbReference type="AlphaFoldDB" id="A0A022QIG5"/>
<organism evidence="2 3">
    <name type="scientific">Erythranthe guttata</name>
    <name type="common">Yellow monkey flower</name>
    <name type="synonym">Mimulus guttatus</name>
    <dbReference type="NCBI Taxonomy" id="4155"/>
    <lineage>
        <taxon>Eukaryota</taxon>
        <taxon>Viridiplantae</taxon>
        <taxon>Streptophyta</taxon>
        <taxon>Embryophyta</taxon>
        <taxon>Tracheophyta</taxon>
        <taxon>Spermatophyta</taxon>
        <taxon>Magnoliopsida</taxon>
        <taxon>eudicotyledons</taxon>
        <taxon>Gunneridae</taxon>
        <taxon>Pentapetalae</taxon>
        <taxon>asterids</taxon>
        <taxon>lamiids</taxon>
        <taxon>Lamiales</taxon>
        <taxon>Phrymaceae</taxon>
        <taxon>Erythranthe</taxon>
    </lineage>
</organism>
<name>A0A022QIG5_ERYGU</name>
<gene>
    <name evidence="2" type="ORF">MIMGU_mgv1a017322mg</name>
</gene>
<dbReference type="EMBL" id="KI631456">
    <property type="protein sequence ID" value="EYU27751.1"/>
    <property type="molecule type" value="Genomic_DNA"/>
</dbReference>
<reference evidence="2 3" key="1">
    <citation type="journal article" date="2013" name="Proc. Natl. Acad. Sci. U.S.A.">
        <title>Fine-scale variation in meiotic recombination in Mimulus inferred from population shotgun sequencing.</title>
        <authorList>
            <person name="Hellsten U."/>
            <person name="Wright K.M."/>
            <person name="Jenkins J."/>
            <person name="Shu S."/>
            <person name="Yuan Y."/>
            <person name="Wessler S.R."/>
            <person name="Schmutz J."/>
            <person name="Willis J.H."/>
            <person name="Rokhsar D.S."/>
        </authorList>
    </citation>
    <scope>NUCLEOTIDE SEQUENCE [LARGE SCALE GENOMIC DNA]</scope>
    <source>
        <strain evidence="3">cv. DUN x IM62</strain>
    </source>
</reference>
<proteinExistence type="predicted"/>
<dbReference type="Proteomes" id="UP000030748">
    <property type="component" value="Unassembled WGS sequence"/>
</dbReference>
<accession>A0A022QIG5</accession>
<evidence type="ECO:0000256" key="1">
    <source>
        <dbReference type="SAM" id="MobiDB-lite"/>
    </source>
</evidence>
<sequence length="81" mass="9012">MSSSLKSSWKELKKSVSARRWRSTPPWKSPEKSSEESASSKSIDKAKPTPWSSSSPKRSIPIVFISTSPCTPPNSRSNLYI</sequence>
<evidence type="ECO:0000313" key="2">
    <source>
        <dbReference type="EMBL" id="EYU27751.1"/>
    </source>
</evidence>
<keyword evidence="3" id="KW-1185">Reference proteome</keyword>
<protein>
    <submittedName>
        <fullName evidence="2">Uncharacterized protein</fullName>
    </submittedName>
</protein>